<name>A0A175W175_9PEZI</name>
<dbReference type="PANTHER" id="PTHR24193">
    <property type="entry name" value="ANKYRIN REPEAT PROTEIN"/>
    <property type="match status" value="1"/>
</dbReference>
<evidence type="ECO:0000256" key="6">
    <source>
        <dbReference type="PROSITE-ProRule" id="PRU00023"/>
    </source>
</evidence>
<feature type="repeat" description="ANK" evidence="6">
    <location>
        <begin position="1"/>
        <end position="33"/>
    </location>
</feature>
<dbReference type="InterPro" id="IPR036770">
    <property type="entry name" value="Ankyrin_rpt-contain_sf"/>
</dbReference>
<dbReference type="GO" id="GO:0005634">
    <property type="term" value="C:nucleus"/>
    <property type="evidence" value="ECO:0007669"/>
    <property type="project" value="TreeGrafter"/>
</dbReference>
<dbReference type="InterPro" id="IPR043145">
    <property type="entry name" value="Znf_ZZ_sf"/>
</dbReference>
<comment type="caution">
    <text evidence="7">The sequence shown here is derived from an EMBL/GenBank/DDBJ whole genome shotgun (WGS) entry which is preliminary data.</text>
</comment>
<evidence type="ECO:0000313" key="8">
    <source>
        <dbReference type="Proteomes" id="UP000078237"/>
    </source>
</evidence>
<sequence length="262" mass="27741">MYHTALQSAARGAHVSVIKRLIAAGSDVNVQGGKYGNALQSARMVDDCKAVQLLLDAGAHIDARSGMYGTALQAACAQGFEEVVQALLNAGADVNMKGGVHGNAVVAAAANGHSRILKRLLDKGADVRGWRLSVEASSTSHKQAIQLLLEAGAEVSLDGGSNKGSDGEVGQMGSRKPGIIVEYFEGIEDDAVRQAASAVKFCDECGMPIPDGAKYYHCRICLDDDWDSCESCVKAGFPCRDVKHRLSKRQIRNGLVVELDDN</sequence>
<dbReference type="PANTHER" id="PTHR24193:SF121">
    <property type="entry name" value="ADA2A-CONTAINING COMPLEX COMPONENT 3, ISOFORM D"/>
    <property type="match status" value="1"/>
</dbReference>
<dbReference type="SUPFAM" id="SSF57850">
    <property type="entry name" value="RING/U-box"/>
    <property type="match status" value="1"/>
</dbReference>
<keyword evidence="8" id="KW-1185">Reference proteome</keyword>
<evidence type="ECO:0000313" key="7">
    <source>
        <dbReference type="EMBL" id="KXX77181.1"/>
    </source>
</evidence>
<keyword evidence="1" id="KW-0479">Metal-binding</keyword>
<keyword evidence="3" id="KW-0863">Zinc-finger</keyword>
<dbReference type="SMART" id="SM00248">
    <property type="entry name" value="ANK"/>
    <property type="match status" value="4"/>
</dbReference>
<dbReference type="EMBL" id="LCTW02000173">
    <property type="protein sequence ID" value="KXX77181.1"/>
    <property type="molecule type" value="Genomic_DNA"/>
</dbReference>
<proteinExistence type="predicted"/>
<dbReference type="PROSITE" id="PS50297">
    <property type="entry name" value="ANK_REP_REGION"/>
    <property type="match status" value="1"/>
</dbReference>
<dbReference type="SUPFAM" id="SSF48403">
    <property type="entry name" value="Ankyrin repeat"/>
    <property type="match status" value="1"/>
</dbReference>
<gene>
    <name evidence="7" type="ORF">MMYC01_207668</name>
</gene>
<dbReference type="GO" id="GO:0045944">
    <property type="term" value="P:positive regulation of transcription by RNA polymerase II"/>
    <property type="evidence" value="ECO:0007669"/>
    <property type="project" value="TreeGrafter"/>
</dbReference>
<organism evidence="7 8">
    <name type="scientific">Madurella mycetomatis</name>
    <dbReference type="NCBI Taxonomy" id="100816"/>
    <lineage>
        <taxon>Eukaryota</taxon>
        <taxon>Fungi</taxon>
        <taxon>Dikarya</taxon>
        <taxon>Ascomycota</taxon>
        <taxon>Pezizomycotina</taxon>
        <taxon>Sordariomycetes</taxon>
        <taxon>Sordariomycetidae</taxon>
        <taxon>Sordariales</taxon>
        <taxon>Sordariales incertae sedis</taxon>
        <taxon>Madurella</taxon>
    </lineage>
</organism>
<feature type="repeat" description="ANK" evidence="6">
    <location>
        <begin position="70"/>
        <end position="99"/>
    </location>
</feature>
<evidence type="ECO:0000256" key="4">
    <source>
        <dbReference type="ARBA" id="ARBA00022833"/>
    </source>
</evidence>
<dbReference type="VEuPathDB" id="FungiDB:MMYC01_207668"/>
<protein>
    <submittedName>
        <fullName evidence="7">Ankyrin repeat and KH domain-containing protein 1</fullName>
    </submittedName>
</protein>
<dbReference type="PROSITE" id="PS50088">
    <property type="entry name" value="ANK_REPEAT"/>
    <property type="match status" value="2"/>
</dbReference>
<dbReference type="OrthoDB" id="4772757at2759"/>
<evidence type="ECO:0000256" key="5">
    <source>
        <dbReference type="ARBA" id="ARBA00023043"/>
    </source>
</evidence>
<dbReference type="Pfam" id="PF12796">
    <property type="entry name" value="Ank_2"/>
    <property type="match status" value="1"/>
</dbReference>
<dbReference type="GO" id="GO:0008270">
    <property type="term" value="F:zinc ion binding"/>
    <property type="evidence" value="ECO:0007669"/>
    <property type="project" value="UniProtKB-KW"/>
</dbReference>
<dbReference type="GO" id="GO:0000976">
    <property type="term" value="F:transcription cis-regulatory region binding"/>
    <property type="evidence" value="ECO:0007669"/>
    <property type="project" value="TreeGrafter"/>
</dbReference>
<reference evidence="7 8" key="1">
    <citation type="journal article" date="2016" name="Genome Announc.">
        <title>Genome Sequence of Madurella mycetomatis mm55, Isolated from a Human Mycetoma Case in Sudan.</title>
        <authorList>
            <person name="Smit S."/>
            <person name="Derks M.F."/>
            <person name="Bervoets S."/>
            <person name="Fahal A."/>
            <person name="van Leeuwen W."/>
            <person name="van Belkum A."/>
            <person name="van de Sande W.W."/>
        </authorList>
    </citation>
    <scope>NUCLEOTIDE SEQUENCE [LARGE SCALE GENOMIC DNA]</scope>
    <source>
        <strain evidence="8">mm55</strain>
    </source>
</reference>
<dbReference type="Gene3D" id="1.25.40.20">
    <property type="entry name" value="Ankyrin repeat-containing domain"/>
    <property type="match status" value="2"/>
</dbReference>
<dbReference type="Proteomes" id="UP000078237">
    <property type="component" value="Unassembled WGS sequence"/>
</dbReference>
<keyword evidence="2" id="KW-0677">Repeat</keyword>
<evidence type="ECO:0000256" key="2">
    <source>
        <dbReference type="ARBA" id="ARBA00022737"/>
    </source>
</evidence>
<keyword evidence="5 6" id="KW-0040">ANK repeat</keyword>
<dbReference type="InterPro" id="IPR050663">
    <property type="entry name" value="Ankyrin-SOCS_Box"/>
</dbReference>
<dbReference type="Gene3D" id="3.30.60.90">
    <property type="match status" value="1"/>
</dbReference>
<keyword evidence="4" id="KW-0862">Zinc</keyword>
<dbReference type="STRING" id="100816.A0A175W175"/>
<accession>A0A175W175</accession>
<dbReference type="InterPro" id="IPR002110">
    <property type="entry name" value="Ankyrin_rpt"/>
</dbReference>
<evidence type="ECO:0000256" key="3">
    <source>
        <dbReference type="ARBA" id="ARBA00022771"/>
    </source>
</evidence>
<dbReference type="AlphaFoldDB" id="A0A175W175"/>
<evidence type="ECO:0000256" key="1">
    <source>
        <dbReference type="ARBA" id="ARBA00022723"/>
    </source>
</evidence>